<evidence type="ECO:0000313" key="3">
    <source>
        <dbReference type="WBParaSite" id="Gr19_v10_g14120.t1"/>
    </source>
</evidence>
<proteinExistence type="predicted"/>
<evidence type="ECO:0000256" key="1">
    <source>
        <dbReference type="SAM" id="MobiDB-lite"/>
    </source>
</evidence>
<keyword evidence="2" id="KW-1185">Reference proteome</keyword>
<sequence>MQDKTSKIFYIAALKWRSARCLHRHNAQTPLDAPETNDDYNTAYDYISIRLYDHAPCTLCHIDRRFYIVEFLVPPGQQDVDNVWGRNQYLLDEELLVEAATSLGVLWMVISEKAYQVLPITDDHPHPRRVLVLEMAHCWYWRETAAKPSPYADTTSSNERAFFWYVLLFDGEHGDYNDGYFPNNNIFESDNAVTGQPVHQYPPPSSSSSVRISPSPSQQQHHQNNFLRLKCSFSKLQLLSSGISATTTNLTVSDDAFVGASPVESARGASSCHTSARPSTRLFCEDVDHLRKKGVPKHVRQLWKQLDLSARNRADDELHGPIRPMSVSSFSSTSSDSSSSSCSRATTTTQKDLRKLRIIRKLSFRCPTAECTICISLLL</sequence>
<protein>
    <submittedName>
        <fullName evidence="3">Uncharacterized protein</fullName>
    </submittedName>
</protein>
<reference evidence="3" key="1">
    <citation type="submission" date="2022-11" db="UniProtKB">
        <authorList>
            <consortium name="WormBaseParasite"/>
        </authorList>
    </citation>
    <scope>IDENTIFICATION</scope>
</reference>
<feature type="region of interest" description="Disordered" evidence="1">
    <location>
        <begin position="314"/>
        <end position="346"/>
    </location>
</feature>
<evidence type="ECO:0000313" key="2">
    <source>
        <dbReference type="Proteomes" id="UP000887572"/>
    </source>
</evidence>
<dbReference type="WBParaSite" id="Gr19_v10_g14120.t1">
    <property type="protein sequence ID" value="Gr19_v10_g14120.t1"/>
    <property type="gene ID" value="Gr19_v10_g14120"/>
</dbReference>
<feature type="compositionally biased region" description="Low complexity" evidence="1">
    <location>
        <begin position="206"/>
        <end position="221"/>
    </location>
</feature>
<feature type="compositionally biased region" description="Low complexity" evidence="1">
    <location>
        <begin position="326"/>
        <end position="346"/>
    </location>
</feature>
<dbReference type="AlphaFoldDB" id="A0A914H5A1"/>
<accession>A0A914H5A1</accession>
<feature type="region of interest" description="Disordered" evidence="1">
    <location>
        <begin position="193"/>
        <end position="221"/>
    </location>
</feature>
<name>A0A914H5A1_GLORO</name>
<dbReference type="Proteomes" id="UP000887572">
    <property type="component" value="Unplaced"/>
</dbReference>
<organism evidence="2 3">
    <name type="scientific">Globodera rostochiensis</name>
    <name type="common">Golden nematode worm</name>
    <name type="synonym">Heterodera rostochiensis</name>
    <dbReference type="NCBI Taxonomy" id="31243"/>
    <lineage>
        <taxon>Eukaryota</taxon>
        <taxon>Metazoa</taxon>
        <taxon>Ecdysozoa</taxon>
        <taxon>Nematoda</taxon>
        <taxon>Chromadorea</taxon>
        <taxon>Rhabditida</taxon>
        <taxon>Tylenchina</taxon>
        <taxon>Tylenchomorpha</taxon>
        <taxon>Tylenchoidea</taxon>
        <taxon>Heteroderidae</taxon>
        <taxon>Heteroderinae</taxon>
        <taxon>Globodera</taxon>
    </lineage>
</organism>